<dbReference type="EMBL" id="CM007384">
    <property type="protein sequence ID" value="ONK72754.1"/>
    <property type="molecule type" value="Genomic_DNA"/>
</dbReference>
<evidence type="ECO:0000256" key="1">
    <source>
        <dbReference type="SAM" id="MobiDB-lite"/>
    </source>
</evidence>
<evidence type="ECO:0000313" key="2">
    <source>
        <dbReference type="EMBL" id="ONK72754.1"/>
    </source>
</evidence>
<reference evidence="3" key="1">
    <citation type="journal article" date="2017" name="Nat. Commun.">
        <title>The asparagus genome sheds light on the origin and evolution of a young Y chromosome.</title>
        <authorList>
            <person name="Harkess A."/>
            <person name="Zhou J."/>
            <person name="Xu C."/>
            <person name="Bowers J.E."/>
            <person name="Van der Hulst R."/>
            <person name="Ayyampalayam S."/>
            <person name="Mercati F."/>
            <person name="Riccardi P."/>
            <person name="McKain M.R."/>
            <person name="Kakrana A."/>
            <person name="Tang H."/>
            <person name="Ray J."/>
            <person name="Groenendijk J."/>
            <person name="Arikit S."/>
            <person name="Mathioni S.M."/>
            <person name="Nakano M."/>
            <person name="Shan H."/>
            <person name="Telgmann-Rauber A."/>
            <person name="Kanno A."/>
            <person name="Yue Z."/>
            <person name="Chen H."/>
            <person name="Li W."/>
            <person name="Chen Y."/>
            <person name="Xu X."/>
            <person name="Zhang Y."/>
            <person name="Luo S."/>
            <person name="Chen H."/>
            <person name="Gao J."/>
            <person name="Mao Z."/>
            <person name="Pires J.C."/>
            <person name="Luo M."/>
            <person name="Kudrna D."/>
            <person name="Wing R.A."/>
            <person name="Meyers B.C."/>
            <person name="Yi K."/>
            <person name="Kong H."/>
            <person name="Lavrijsen P."/>
            <person name="Sunseri F."/>
            <person name="Falavigna A."/>
            <person name="Ye Y."/>
            <person name="Leebens-Mack J.H."/>
            <person name="Chen G."/>
        </authorList>
    </citation>
    <scope>NUCLEOTIDE SEQUENCE [LARGE SCALE GENOMIC DNA]</scope>
    <source>
        <strain evidence="3">cv. DH0086</strain>
    </source>
</reference>
<feature type="region of interest" description="Disordered" evidence="1">
    <location>
        <begin position="34"/>
        <end position="59"/>
    </location>
</feature>
<name>A0A5P1F3N0_ASPOF</name>
<sequence length="113" mass="12665">MEYENFWRKVCQMRIRKSQVNILALKDNDEKQVDYGNDDTDAYLTEPEGVDDGGDVDDEPDFGAMGEVAPSLFSTRGHFEPVFDFEGAFRVLKLVSAIDITEAPTPAPIPLVH</sequence>
<gene>
    <name evidence="2" type="ORF">A4U43_C04F22820</name>
</gene>
<dbReference type="Proteomes" id="UP000243459">
    <property type="component" value="Chromosome 4"/>
</dbReference>
<feature type="compositionally biased region" description="Acidic residues" evidence="1">
    <location>
        <begin position="48"/>
        <end position="59"/>
    </location>
</feature>
<dbReference type="AlphaFoldDB" id="A0A5P1F3N0"/>
<evidence type="ECO:0000313" key="3">
    <source>
        <dbReference type="Proteomes" id="UP000243459"/>
    </source>
</evidence>
<organism evidence="2 3">
    <name type="scientific">Asparagus officinalis</name>
    <name type="common">Garden asparagus</name>
    <dbReference type="NCBI Taxonomy" id="4686"/>
    <lineage>
        <taxon>Eukaryota</taxon>
        <taxon>Viridiplantae</taxon>
        <taxon>Streptophyta</taxon>
        <taxon>Embryophyta</taxon>
        <taxon>Tracheophyta</taxon>
        <taxon>Spermatophyta</taxon>
        <taxon>Magnoliopsida</taxon>
        <taxon>Liliopsida</taxon>
        <taxon>Asparagales</taxon>
        <taxon>Asparagaceae</taxon>
        <taxon>Asparagoideae</taxon>
        <taxon>Asparagus</taxon>
    </lineage>
</organism>
<protein>
    <submittedName>
        <fullName evidence="2">Uncharacterized protein</fullName>
    </submittedName>
</protein>
<keyword evidence="3" id="KW-1185">Reference proteome</keyword>
<dbReference type="Gramene" id="ONK72754">
    <property type="protein sequence ID" value="ONK72754"/>
    <property type="gene ID" value="A4U43_C04F22820"/>
</dbReference>
<proteinExistence type="predicted"/>
<accession>A0A5P1F3N0</accession>